<dbReference type="HOGENOM" id="CLU_1836314_0_0_1"/>
<reference evidence="1 2" key="1">
    <citation type="submission" date="2014-04" db="EMBL/GenBank/DDBJ databases">
        <authorList>
            <consortium name="DOE Joint Genome Institute"/>
            <person name="Kuo A."/>
            <person name="Kohler A."/>
            <person name="Nagy L.G."/>
            <person name="Floudas D."/>
            <person name="Copeland A."/>
            <person name="Barry K.W."/>
            <person name="Cichocki N."/>
            <person name="Veneault-Fourrey C."/>
            <person name="LaButti K."/>
            <person name="Lindquist E.A."/>
            <person name="Lipzen A."/>
            <person name="Lundell T."/>
            <person name="Morin E."/>
            <person name="Murat C."/>
            <person name="Sun H."/>
            <person name="Tunlid A."/>
            <person name="Henrissat B."/>
            <person name="Grigoriev I.V."/>
            <person name="Hibbett D.S."/>
            <person name="Martin F."/>
            <person name="Nordberg H.P."/>
            <person name="Cantor M.N."/>
            <person name="Hua S.X."/>
        </authorList>
    </citation>
    <scope>NUCLEOTIDE SEQUENCE [LARGE SCALE GENOMIC DNA]</scope>
    <source>
        <strain evidence="1 2">Foug A</strain>
    </source>
</reference>
<accession>A0A0C3EQL6</accession>
<reference evidence="2" key="2">
    <citation type="submission" date="2015-01" db="EMBL/GenBank/DDBJ databases">
        <title>Evolutionary Origins and Diversification of the Mycorrhizal Mutualists.</title>
        <authorList>
            <consortium name="DOE Joint Genome Institute"/>
            <consortium name="Mycorrhizal Genomics Consortium"/>
            <person name="Kohler A."/>
            <person name="Kuo A."/>
            <person name="Nagy L.G."/>
            <person name="Floudas D."/>
            <person name="Copeland A."/>
            <person name="Barry K.W."/>
            <person name="Cichocki N."/>
            <person name="Veneault-Fourrey C."/>
            <person name="LaButti K."/>
            <person name="Lindquist E.A."/>
            <person name="Lipzen A."/>
            <person name="Lundell T."/>
            <person name="Morin E."/>
            <person name="Murat C."/>
            <person name="Riley R."/>
            <person name="Ohm R."/>
            <person name="Sun H."/>
            <person name="Tunlid A."/>
            <person name="Henrissat B."/>
            <person name="Grigoriev I.V."/>
            <person name="Hibbett D.S."/>
            <person name="Martin F."/>
        </authorList>
    </citation>
    <scope>NUCLEOTIDE SEQUENCE [LARGE SCALE GENOMIC DNA]</scope>
    <source>
        <strain evidence="2">Foug A</strain>
    </source>
</reference>
<keyword evidence="2" id="KW-1185">Reference proteome</keyword>
<sequence length="140" mass="15724">MTQRYTSVAVVKPGCVLHLAGVALPTTRRVTRTDPDELERSLNGCQWINLDVNVRWCPWPKAGRSTKAVPPVIAGLFGLSLSGADPEGLSVEKVPRAAIRLLSTWHPPGVWQLESYVLWQAFPAWYHRRKIGTRRRKTLS</sequence>
<evidence type="ECO:0000313" key="2">
    <source>
        <dbReference type="Proteomes" id="UP000053989"/>
    </source>
</evidence>
<proteinExistence type="predicted"/>
<name>A0A0C3EQL6_9AGAM</name>
<dbReference type="EMBL" id="KN822004">
    <property type="protein sequence ID" value="KIM70444.1"/>
    <property type="molecule type" value="Genomic_DNA"/>
</dbReference>
<dbReference type="Proteomes" id="UP000053989">
    <property type="component" value="Unassembled WGS sequence"/>
</dbReference>
<evidence type="ECO:0000313" key="1">
    <source>
        <dbReference type="EMBL" id="KIM70444.1"/>
    </source>
</evidence>
<organism evidence="1 2">
    <name type="scientific">Scleroderma citrinum Foug A</name>
    <dbReference type="NCBI Taxonomy" id="1036808"/>
    <lineage>
        <taxon>Eukaryota</taxon>
        <taxon>Fungi</taxon>
        <taxon>Dikarya</taxon>
        <taxon>Basidiomycota</taxon>
        <taxon>Agaricomycotina</taxon>
        <taxon>Agaricomycetes</taxon>
        <taxon>Agaricomycetidae</taxon>
        <taxon>Boletales</taxon>
        <taxon>Sclerodermatineae</taxon>
        <taxon>Sclerodermataceae</taxon>
        <taxon>Scleroderma</taxon>
    </lineage>
</organism>
<dbReference type="AlphaFoldDB" id="A0A0C3EQL6"/>
<gene>
    <name evidence="1" type="ORF">SCLCIDRAFT_149726</name>
</gene>
<protein>
    <submittedName>
        <fullName evidence="1">Uncharacterized protein</fullName>
    </submittedName>
</protein>
<dbReference type="InParanoid" id="A0A0C3EQL6"/>